<dbReference type="Gene3D" id="1.10.390.30">
    <property type="entry name" value="Peptidase M60, enhancin-like domain 3"/>
    <property type="match status" value="1"/>
</dbReference>
<organism evidence="2 3">
    <name type="scientific">Bacillus cereus VD196</name>
    <dbReference type="NCBI Taxonomy" id="1053243"/>
    <lineage>
        <taxon>Bacteria</taxon>
        <taxon>Bacillati</taxon>
        <taxon>Bacillota</taxon>
        <taxon>Bacilli</taxon>
        <taxon>Bacillales</taxon>
        <taxon>Bacillaceae</taxon>
        <taxon>Bacillus</taxon>
        <taxon>Bacillus cereus group</taxon>
    </lineage>
</organism>
<dbReference type="Gene3D" id="3.40.390.80">
    <property type="entry name" value="Peptidase M60, enhancin-like domain 2"/>
    <property type="match status" value="1"/>
</dbReference>
<dbReference type="Pfam" id="PF17291">
    <property type="entry name" value="M60-like_N"/>
    <property type="match status" value="1"/>
</dbReference>
<feature type="domain" description="Peptidase M60" evidence="1">
    <location>
        <begin position="78"/>
        <end position="375"/>
    </location>
</feature>
<protein>
    <recommendedName>
        <fullName evidence="1">Peptidase M60 domain-containing protein</fullName>
    </recommendedName>
</protein>
<dbReference type="InterPro" id="IPR051244">
    <property type="entry name" value="TCAF"/>
</dbReference>
<accession>A0A9W5PXT3</accession>
<proteinExistence type="predicted"/>
<dbReference type="PANTHER" id="PTHR15730:SF5">
    <property type="entry name" value="SI:CH211-210B2.2-RELATED"/>
    <property type="match status" value="1"/>
</dbReference>
<gene>
    <name evidence="2" type="ORF">IKE_06208</name>
</gene>
<sequence length="470" mass="53895">MKKSSRKRNQGIVIKTSIAGMLLIAPFIEDDLQITRVAAETKEQDTKNQVSAERVFYIEGKGDIVQLRDIDRRQFQFSPYEPTGLYANPGEKIVIQVEGTQDIQAFIGTFSYDGSWQQDSLIKSFTLQPGENTIESPTGGMIYFYNPRQGGKIQTEVKAGGVSTPYFELGKHTKDDLVNMLDKYPNAHAVELKGERALITASPDRVKKYLLGSNTDPEQLLKKIDEAIRIQDRVSGLSEKEADKHYVHYVEDNHSLGYYMYAYPHRTAYVGDAIQYVLDINKFTKEGWGPWHEAGHQRQQIPWRWEQLREVTVNIYSMSVSREFGNKPGSTAIAKKRYEQAFDYLNKPQSEKDYNQINDVFVQLVMFWQLDLAFGGEFYPTLHREYRSLSQAELPKSDPEKIQAFMYHASKVAKQNLLPFFDKWGLVATNETRTKIEELRYPLLSAPIWESTDEKPVKVKDDTAPDAPTV</sequence>
<name>A0A9W5PXT3_BACCE</name>
<dbReference type="Pfam" id="PF13402">
    <property type="entry name" value="Peptidase_M60"/>
    <property type="match status" value="1"/>
</dbReference>
<dbReference type="Proteomes" id="UP000014023">
    <property type="component" value="Unassembled WGS sequence"/>
</dbReference>
<evidence type="ECO:0000259" key="1">
    <source>
        <dbReference type="PROSITE" id="PS51723"/>
    </source>
</evidence>
<dbReference type="InterPro" id="IPR031161">
    <property type="entry name" value="Peptidase_M60_dom"/>
</dbReference>
<dbReference type="InterPro" id="IPR042279">
    <property type="entry name" value="Pep_M60_3"/>
</dbReference>
<dbReference type="PROSITE" id="PS51723">
    <property type="entry name" value="PEPTIDASE_M60"/>
    <property type="match status" value="1"/>
</dbReference>
<evidence type="ECO:0000313" key="3">
    <source>
        <dbReference type="Proteomes" id="UP000014023"/>
    </source>
</evidence>
<evidence type="ECO:0000313" key="2">
    <source>
        <dbReference type="EMBL" id="EOO59181.1"/>
    </source>
</evidence>
<dbReference type="EMBL" id="AHFL01000078">
    <property type="protein sequence ID" value="EOO59181.1"/>
    <property type="molecule type" value="Genomic_DNA"/>
</dbReference>
<feature type="non-terminal residue" evidence="2">
    <location>
        <position position="470"/>
    </location>
</feature>
<dbReference type="Gene3D" id="2.60.120.1250">
    <property type="entry name" value="Peptidase M60, enhancin-like domain 1"/>
    <property type="match status" value="1"/>
</dbReference>
<comment type="caution">
    <text evidence="2">The sequence shown here is derived from an EMBL/GenBank/DDBJ whole genome shotgun (WGS) entry which is preliminary data.</text>
</comment>
<dbReference type="AlphaFoldDB" id="A0A9W5PXT3"/>
<dbReference type="PANTHER" id="PTHR15730">
    <property type="entry name" value="EXPERIMENTAL AUTOIMMUNE PROSTATITIS ANTIGEN 2-RELATED"/>
    <property type="match status" value="1"/>
</dbReference>
<dbReference type="InterPro" id="IPR035423">
    <property type="entry name" value="M60-like_N"/>
</dbReference>
<reference evidence="2 3" key="1">
    <citation type="submission" date="2012-12" db="EMBL/GenBank/DDBJ databases">
        <title>The Genome Sequence of Bacillus cereus VD196.</title>
        <authorList>
            <consortium name="The Broad Institute Genome Sequencing Platform"/>
            <consortium name="The Broad Institute Genome Sequencing Center for Infectious Disease"/>
            <person name="Feldgarden M."/>
            <person name="Van der Auwera G.A."/>
            <person name="Mahillon J."/>
            <person name="Duprez V."/>
            <person name="Timmery S."/>
            <person name="Mattelet C."/>
            <person name="Dierick K."/>
            <person name="Sun M."/>
            <person name="Yu Z."/>
            <person name="Zhu L."/>
            <person name="Hu X."/>
            <person name="Shank E.B."/>
            <person name="Swiecicka I."/>
            <person name="Hansen B.M."/>
            <person name="Andrup L."/>
            <person name="Walker B."/>
            <person name="Young S.K."/>
            <person name="Zeng Q."/>
            <person name="Gargeya S."/>
            <person name="Fitzgerald M."/>
            <person name="Haas B."/>
            <person name="Abouelleil A."/>
            <person name="Alvarado L."/>
            <person name="Arachchi H.M."/>
            <person name="Berlin A.M."/>
            <person name="Chapman S.B."/>
            <person name="Dewar J."/>
            <person name="Goldberg J."/>
            <person name="Griggs A."/>
            <person name="Gujja S."/>
            <person name="Hansen M."/>
            <person name="Howarth C."/>
            <person name="Imamovic A."/>
            <person name="Larimer J."/>
            <person name="McCowan C."/>
            <person name="Murphy C."/>
            <person name="Neiman D."/>
            <person name="Pearson M."/>
            <person name="Priest M."/>
            <person name="Roberts A."/>
            <person name="Saif S."/>
            <person name="Shea T."/>
            <person name="Sisk P."/>
            <person name="Sykes S."/>
            <person name="Wortman J."/>
            <person name="Nusbaum C."/>
            <person name="Birren B."/>
        </authorList>
    </citation>
    <scope>NUCLEOTIDE SEQUENCE [LARGE SCALE GENOMIC DNA]</scope>
    <source>
        <strain evidence="2 3">VD196</strain>
    </source>
</reference>
<dbReference type="SMART" id="SM01276">
    <property type="entry name" value="M60-like"/>
    <property type="match status" value="1"/>
</dbReference>